<reference evidence="20" key="1">
    <citation type="journal article" date="2019" name="Int. J. Syst. Evol. Microbiol.">
        <title>The Global Catalogue of Microorganisms (GCM) 10K type strain sequencing project: providing services to taxonomists for standard genome sequencing and annotation.</title>
        <authorList>
            <consortium name="The Broad Institute Genomics Platform"/>
            <consortium name="The Broad Institute Genome Sequencing Center for Infectious Disease"/>
            <person name="Wu L."/>
            <person name="Ma J."/>
        </authorList>
    </citation>
    <scope>NUCLEOTIDE SEQUENCE [LARGE SCALE GENOMIC DNA]</scope>
    <source>
        <strain evidence="20">CGMCC 4.1469</strain>
    </source>
</reference>
<dbReference type="RefSeq" id="WP_380237674.1">
    <property type="nucleotide sequence ID" value="NZ_JBHSOD010000089.1"/>
</dbReference>
<feature type="transmembrane region" description="Helical" evidence="17">
    <location>
        <begin position="197"/>
        <end position="216"/>
    </location>
</feature>
<keyword evidence="10 15" id="KW-1278">Translocase</keyword>
<organism evidence="19 20">
    <name type="scientific">Kitasatospora aburaviensis</name>
    <dbReference type="NCBI Taxonomy" id="67265"/>
    <lineage>
        <taxon>Bacteria</taxon>
        <taxon>Bacillati</taxon>
        <taxon>Actinomycetota</taxon>
        <taxon>Actinomycetes</taxon>
        <taxon>Kitasatosporales</taxon>
        <taxon>Streptomycetaceae</taxon>
        <taxon>Kitasatospora</taxon>
    </lineage>
</organism>
<dbReference type="Proteomes" id="UP001596067">
    <property type="component" value="Unassembled WGS sequence"/>
</dbReference>
<gene>
    <name evidence="19" type="primary">pntB</name>
    <name evidence="19" type="ORF">ACFP0N_37250</name>
</gene>
<dbReference type="EC" id="7.1.1.1" evidence="4 15"/>
<dbReference type="EMBL" id="JBHSOD010000089">
    <property type="protein sequence ID" value="MFC5890614.1"/>
    <property type="molecule type" value="Genomic_DNA"/>
</dbReference>
<evidence type="ECO:0000313" key="20">
    <source>
        <dbReference type="Proteomes" id="UP001596067"/>
    </source>
</evidence>
<evidence type="ECO:0000256" key="11">
    <source>
        <dbReference type="ARBA" id="ARBA00022989"/>
    </source>
</evidence>
<keyword evidence="11 17" id="KW-1133">Transmembrane helix</keyword>
<feature type="region of interest" description="Disordered" evidence="16">
    <location>
        <begin position="475"/>
        <end position="495"/>
    </location>
</feature>
<evidence type="ECO:0000256" key="6">
    <source>
        <dbReference type="ARBA" id="ARBA00022475"/>
    </source>
</evidence>
<feature type="transmembrane region" description="Helical" evidence="17">
    <location>
        <begin position="91"/>
        <end position="111"/>
    </location>
</feature>
<feature type="domain" description="NADP transhydrogenase beta-like" evidence="18">
    <location>
        <begin position="9"/>
        <end position="466"/>
    </location>
</feature>
<dbReference type="Gene3D" id="3.40.50.1220">
    <property type="entry name" value="TPP-binding domain"/>
    <property type="match status" value="1"/>
</dbReference>
<evidence type="ECO:0000256" key="5">
    <source>
        <dbReference type="ARBA" id="ARBA00014581"/>
    </source>
</evidence>
<evidence type="ECO:0000256" key="17">
    <source>
        <dbReference type="SAM" id="Phobius"/>
    </source>
</evidence>
<evidence type="ECO:0000256" key="14">
    <source>
        <dbReference type="ARBA" id="ARBA00048202"/>
    </source>
</evidence>
<keyword evidence="6 15" id="KW-1003">Cell membrane</keyword>
<evidence type="ECO:0000256" key="4">
    <source>
        <dbReference type="ARBA" id="ARBA00012943"/>
    </source>
</evidence>
<proteinExistence type="inferred from homology"/>
<evidence type="ECO:0000256" key="10">
    <source>
        <dbReference type="ARBA" id="ARBA00022967"/>
    </source>
</evidence>
<dbReference type="InterPro" id="IPR012136">
    <property type="entry name" value="NADH_DH_b"/>
</dbReference>
<feature type="transmembrane region" description="Helical" evidence="17">
    <location>
        <begin position="248"/>
        <end position="267"/>
    </location>
</feature>
<evidence type="ECO:0000256" key="8">
    <source>
        <dbReference type="ARBA" id="ARBA00022692"/>
    </source>
</evidence>
<keyword evidence="20" id="KW-1185">Reference proteome</keyword>
<dbReference type="PANTHER" id="PTHR44758:SF1">
    <property type="entry name" value="NAD(P) TRANSHYDROGENASE SUBUNIT BETA"/>
    <property type="match status" value="1"/>
</dbReference>
<sequence>MTSTTAAHAADLVAALLFILSLAGLSQHRTSRAGVGYGIAGMALALVATVIVASRSITAGAVTLIVVAMALGGAIGLWRARQVEMTQMPELIAVLHSFVGLAAVLVGWNSYLEVESHGSAQTAVGADLLGIHHAEVFIGIFIGAVTFTGSVVAFLKLSARIASRPLVLPGKNVLNLGALAAFVALTVWFTVSPGLGLMIAVTVLAVALGWHLVASIGGGDMPVVVSMLNSYSGWAAAAAGFLLDNNLLIVTGALVGSSGAYLSYIMCKAMNRSFLSVIAGGFGIEAPSGGGEEQGEHREIRAEEAARQLAQARSVVITPGYGMAVAQAQHPVAELTRRLRERGVEVRFGVHPVAGRLPGHMNVLLAEAKVPYDIVLEMDEINDDFADTSVVLVIGANDTVNPAATDDPASPIAGMPVLRVWEAEQVIVFKRSMASGYAGVQNPLFFRENSGMLFGDAKQSVEDILRALDAVAGGGGGGGAAPATRQTTAAGRAAV</sequence>
<comment type="subcellular location">
    <subcellularLocation>
        <location evidence="2">Cell inner membrane</location>
        <topology evidence="2">Multi-pass membrane protein</topology>
    </subcellularLocation>
</comment>
<comment type="similarity">
    <text evidence="3 15">Belongs to the PNT beta subunit family.</text>
</comment>
<evidence type="ECO:0000256" key="7">
    <source>
        <dbReference type="ARBA" id="ARBA00022519"/>
    </source>
</evidence>
<feature type="transmembrane region" description="Helical" evidence="17">
    <location>
        <begin position="35"/>
        <end position="53"/>
    </location>
</feature>
<evidence type="ECO:0000256" key="1">
    <source>
        <dbReference type="ARBA" id="ARBA00003943"/>
    </source>
</evidence>
<dbReference type="SUPFAM" id="SSF52467">
    <property type="entry name" value="DHS-like NAD/FAD-binding domain"/>
    <property type="match status" value="1"/>
</dbReference>
<dbReference type="Pfam" id="PF02233">
    <property type="entry name" value="PNTB"/>
    <property type="match status" value="1"/>
</dbReference>
<feature type="transmembrane region" description="Helical" evidence="17">
    <location>
        <begin position="6"/>
        <end position="23"/>
    </location>
</feature>
<evidence type="ECO:0000256" key="15">
    <source>
        <dbReference type="PIRNR" id="PIRNR000204"/>
    </source>
</evidence>
<comment type="catalytic activity">
    <reaction evidence="14 15">
        <text>NAD(+) + NADPH + H(+)(in) = NADH + NADP(+) + H(+)(out)</text>
        <dbReference type="Rhea" id="RHEA:47992"/>
        <dbReference type="ChEBI" id="CHEBI:15378"/>
        <dbReference type="ChEBI" id="CHEBI:57540"/>
        <dbReference type="ChEBI" id="CHEBI:57783"/>
        <dbReference type="ChEBI" id="CHEBI:57945"/>
        <dbReference type="ChEBI" id="CHEBI:58349"/>
        <dbReference type="EC" id="7.1.1.1"/>
    </reaction>
</comment>
<dbReference type="InterPro" id="IPR029035">
    <property type="entry name" value="DHS-like_NAD/FAD-binding_dom"/>
</dbReference>
<comment type="function">
    <text evidence="1 15">The transhydrogenation between NADH and NADP is coupled to respiration and ATP hydrolysis and functions as a proton pump across the membrane.</text>
</comment>
<dbReference type="InterPro" id="IPR034300">
    <property type="entry name" value="PNTB-like"/>
</dbReference>
<protein>
    <recommendedName>
        <fullName evidence="5 15">NAD(P) transhydrogenase subunit beta</fullName>
        <ecNumber evidence="4 15">7.1.1.1</ecNumber>
    </recommendedName>
    <alternativeName>
        <fullName evidence="15">Nicotinamide nucleotide transhydrogenase subunit beta</fullName>
    </alternativeName>
</protein>
<evidence type="ECO:0000313" key="19">
    <source>
        <dbReference type="EMBL" id="MFC5890614.1"/>
    </source>
</evidence>
<feature type="compositionally biased region" description="Low complexity" evidence="16">
    <location>
        <begin position="481"/>
        <end position="495"/>
    </location>
</feature>
<dbReference type="PANTHER" id="PTHR44758">
    <property type="entry name" value="NAD(P) TRANSHYDROGENASE SUBUNIT BETA"/>
    <property type="match status" value="1"/>
</dbReference>
<evidence type="ECO:0000256" key="2">
    <source>
        <dbReference type="ARBA" id="ARBA00004429"/>
    </source>
</evidence>
<feature type="transmembrane region" description="Helical" evidence="17">
    <location>
        <begin position="223"/>
        <end position="242"/>
    </location>
</feature>
<name>A0ABW1FBR0_9ACTN</name>
<evidence type="ECO:0000256" key="3">
    <source>
        <dbReference type="ARBA" id="ARBA00007919"/>
    </source>
</evidence>
<feature type="transmembrane region" description="Helical" evidence="17">
    <location>
        <begin position="59"/>
        <end position="79"/>
    </location>
</feature>
<evidence type="ECO:0000256" key="13">
    <source>
        <dbReference type="ARBA" id="ARBA00023136"/>
    </source>
</evidence>
<evidence type="ECO:0000256" key="9">
    <source>
        <dbReference type="ARBA" id="ARBA00022857"/>
    </source>
</evidence>
<dbReference type="PIRSF" id="PIRSF000204">
    <property type="entry name" value="PNTB"/>
    <property type="match status" value="1"/>
</dbReference>
<evidence type="ECO:0000256" key="12">
    <source>
        <dbReference type="ARBA" id="ARBA00023027"/>
    </source>
</evidence>
<dbReference type="NCBIfam" id="NF006974">
    <property type="entry name" value="PRK09444.1"/>
    <property type="match status" value="1"/>
</dbReference>
<keyword evidence="8 17" id="KW-0812">Transmembrane</keyword>
<keyword evidence="7 15" id="KW-0997">Cell inner membrane</keyword>
<feature type="transmembrane region" description="Helical" evidence="17">
    <location>
        <begin position="173"/>
        <end position="191"/>
    </location>
</feature>
<evidence type="ECO:0000259" key="18">
    <source>
        <dbReference type="Pfam" id="PF02233"/>
    </source>
</evidence>
<keyword evidence="12 15" id="KW-0520">NAD</keyword>
<keyword evidence="13 15" id="KW-0472">Membrane</keyword>
<feature type="transmembrane region" description="Helical" evidence="17">
    <location>
        <begin position="131"/>
        <end position="153"/>
    </location>
</feature>
<keyword evidence="9 15" id="KW-0521">NADP</keyword>
<comment type="caution">
    <text evidence="19">The sequence shown here is derived from an EMBL/GenBank/DDBJ whole genome shotgun (WGS) entry which is preliminary data.</text>
</comment>
<evidence type="ECO:0000256" key="16">
    <source>
        <dbReference type="SAM" id="MobiDB-lite"/>
    </source>
</evidence>
<accession>A0ABW1FBR0</accession>